<keyword evidence="3" id="KW-0847">Vitamin C</keyword>
<dbReference type="SMART" id="SM00702">
    <property type="entry name" value="P4Hc"/>
    <property type="match status" value="1"/>
</dbReference>
<dbReference type="GO" id="GO:0031543">
    <property type="term" value="F:peptidyl-proline dioxygenase activity"/>
    <property type="evidence" value="ECO:0007669"/>
    <property type="project" value="TreeGrafter"/>
</dbReference>
<evidence type="ECO:0000256" key="2">
    <source>
        <dbReference type="ARBA" id="ARBA00022723"/>
    </source>
</evidence>
<evidence type="ECO:0000256" key="1">
    <source>
        <dbReference type="ARBA" id="ARBA00001961"/>
    </source>
</evidence>
<dbReference type="EMBL" id="CAJNDS010002304">
    <property type="protein sequence ID" value="CAE7422864.1"/>
    <property type="molecule type" value="Genomic_DNA"/>
</dbReference>
<evidence type="ECO:0000313" key="10">
    <source>
        <dbReference type="Proteomes" id="UP000604046"/>
    </source>
</evidence>
<keyword evidence="4" id="KW-0223">Dioxygenase</keyword>
<evidence type="ECO:0000256" key="3">
    <source>
        <dbReference type="ARBA" id="ARBA00022896"/>
    </source>
</evidence>
<dbReference type="PROSITE" id="PS51471">
    <property type="entry name" value="FE2OG_OXY"/>
    <property type="match status" value="1"/>
</dbReference>
<evidence type="ECO:0000256" key="4">
    <source>
        <dbReference type="ARBA" id="ARBA00022964"/>
    </source>
</evidence>
<dbReference type="GO" id="GO:0071456">
    <property type="term" value="P:cellular response to hypoxia"/>
    <property type="evidence" value="ECO:0007669"/>
    <property type="project" value="TreeGrafter"/>
</dbReference>
<dbReference type="PANTHER" id="PTHR12907:SF26">
    <property type="entry name" value="HIF PROLYL HYDROXYLASE, ISOFORM C"/>
    <property type="match status" value="1"/>
</dbReference>
<dbReference type="AlphaFoldDB" id="A0A812R5N9"/>
<feature type="region of interest" description="Disordered" evidence="7">
    <location>
        <begin position="380"/>
        <end position="401"/>
    </location>
</feature>
<dbReference type="Proteomes" id="UP000604046">
    <property type="component" value="Unassembled WGS sequence"/>
</dbReference>
<dbReference type="GO" id="GO:0031418">
    <property type="term" value="F:L-ascorbic acid binding"/>
    <property type="evidence" value="ECO:0007669"/>
    <property type="project" value="UniProtKB-KW"/>
</dbReference>
<sequence>MRLIYEMEYLAFVRLPTPQIRQRVDNIAVLPLLQLKQASKAGPGRWWRQAEAFRLAAAALQKEHFAVLDEFLPEEVCQALASGAQASRGEMVRGATGAAGRALAKGPEELQKVLNEPSRGDVVKFSDDGNMPGCPGFLEALDALVEGLQACTAVADRLRCVDWANGAMFAIYPGESSRYIKHVDNTLGTDGRRLTAVLYLNRSWTSGHGGCLRLFEPTMQSCQVKRDVEPLWNRLVVFWSTQEVPHEVLSSFQDRLAVSVWFICGRESLRNEESFQRLFNPQKLRCIARRDRRSCLLKAAETEDERAALRELPLEATFAPAKLSILARRFRWRREEEVERERDTLQDAAIRTAVAKALTGQHPAAAFAATEAVQQPLPVKAPAKPAPAKPAPAKPAPAAGLPDHFELVEDGSDGVPYRASAHLAGRRLRIPVSFGIVD</sequence>
<name>A0A812R5N9_9DINO</name>
<evidence type="ECO:0000256" key="6">
    <source>
        <dbReference type="ARBA" id="ARBA00023004"/>
    </source>
</evidence>
<dbReference type="Pfam" id="PF13640">
    <property type="entry name" value="2OG-FeII_Oxy_3"/>
    <property type="match status" value="1"/>
</dbReference>
<dbReference type="Gene3D" id="2.60.120.620">
    <property type="entry name" value="q2cbj1_9rhob like domain"/>
    <property type="match status" value="1"/>
</dbReference>
<feature type="compositionally biased region" description="Pro residues" evidence="7">
    <location>
        <begin position="384"/>
        <end position="395"/>
    </location>
</feature>
<dbReference type="PANTHER" id="PTHR12907">
    <property type="entry name" value="EGL NINE HOMOLOG-RELATED"/>
    <property type="match status" value="1"/>
</dbReference>
<keyword evidence="6" id="KW-0408">Iron</keyword>
<keyword evidence="2" id="KW-0479">Metal-binding</keyword>
<evidence type="ECO:0000256" key="5">
    <source>
        <dbReference type="ARBA" id="ARBA00023002"/>
    </source>
</evidence>
<accession>A0A812R5N9</accession>
<dbReference type="OrthoDB" id="76265at2759"/>
<dbReference type="InterPro" id="IPR051559">
    <property type="entry name" value="HIF_prolyl_hydroxylases"/>
</dbReference>
<feature type="domain" description="Fe2OG dioxygenase" evidence="8">
    <location>
        <begin position="163"/>
        <end position="265"/>
    </location>
</feature>
<reference evidence="9" key="1">
    <citation type="submission" date="2021-02" db="EMBL/GenBank/DDBJ databases">
        <authorList>
            <person name="Dougan E. K."/>
            <person name="Rhodes N."/>
            <person name="Thang M."/>
            <person name="Chan C."/>
        </authorList>
    </citation>
    <scope>NUCLEOTIDE SEQUENCE</scope>
</reference>
<organism evidence="9 10">
    <name type="scientific">Symbiodinium natans</name>
    <dbReference type="NCBI Taxonomy" id="878477"/>
    <lineage>
        <taxon>Eukaryota</taxon>
        <taxon>Sar</taxon>
        <taxon>Alveolata</taxon>
        <taxon>Dinophyceae</taxon>
        <taxon>Suessiales</taxon>
        <taxon>Symbiodiniaceae</taxon>
        <taxon>Symbiodinium</taxon>
    </lineage>
</organism>
<evidence type="ECO:0000256" key="7">
    <source>
        <dbReference type="SAM" id="MobiDB-lite"/>
    </source>
</evidence>
<keyword evidence="10" id="KW-1185">Reference proteome</keyword>
<gene>
    <name evidence="9" type="primary">EGLN3</name>
    <name evidence="9" type="ORF">SNAT2548_LOCUS22998</name>
</gene>
<proteinExistence type="predicted"/>
<protein>
    <submittedName>
        <fullName evidence="9">EGLN3 protein</fullName>
    </submittedName>
</protein>
<comment type="cofactor">
    <cofactor evidence="1">
        <name>L-ascorbate</name>
        <dbReference type="ChEBI" id="CHEBI:38290"/>
    </cofactor>
</comment>
<evidence type="ECO:0000313" key="9">
    <source>
        <dbReference type="EMBL" id="CAE7422864.1"/>
    </source>
</evidence>
<keyword evidence="5" id="KW-0560">Oxidoreductase</keyword>
<dbReference type="InterPro" id="IPR005123">
    <property type="entry name" value="Oxoglu/Fe-dep_dioxygenase_dom"/>
</dbReference>
<dbReference type="InterPro" id="IPR044862">
    <property type="entry name" value="Pro_4_hyd_alph_FE2OG_OXY"/>
</dbReference>
<comment type="caution">
    <text evidence="9">The sequence shown here is derived from an EMBL/GenBank/DDBJ whole genome shotgun (WGS) entry which is preliminary data.</text>
</comment>
<dbReference type="InterPro" id="IPR006620">
    <property type="entry name" value="Pro_4_hyd_alph"/>
</dbReference>
<dbReference type="GO" id="GO:0008198">
    <property type="term" value="F:ferrous iron binding"/>
    <property type="evidence" value="ECO:0007669"/>
    <property type="project" value="TreeGrafter"/>
</dbReference>
<evidence type="ECO:0000259" key="8">
    <source>
        <dbReference type="PROSITE" id="PS51471"/>
    </source>
</evidence>